<comment type="catalytic activity">
    <reaction evidence="10">
        <text>glutaryl-CoA + oxidized [electron-transfer flavoprotein] + 2 H(+) = (2E)-butenoyl-CoA + reduced [electron-transfer flavoprotein] + CO2</text>
        <dbReference type="Rhea" id="RHEA:13389"/>
        <dbReference type="Rhea" id="RHEA-COMP:10685"/>
        <dbReference type="Rhea" id="RHEA-COMP:10686"/>
        <dbReference type="ChEBI" id="CHEBI:15378"/>
        <dbReference type="ChEBI" id="CHEBI:16526"/>
        <dbReference type="ChEBI" id="CHEBI:57332"/>
        <dbReference type="ChEBI" id="CHEBI:57378"/>
        <dbReference type="ChEBI" id="CHEBI:57692"/>
        <dbReference type="ChEBI" id="CHEBI:58307"/>
        <dbReference type="EC" id="1.3.8.6"/>
    </reaction>
</comment>
<evidence type="ECO:0000256" key="9">
    <source>
        <dbReference type="ARBA" id="ARBA00039033"/>
    </source>
</evidence>
<dbReference type="Proteomes" id="UP000679008">
    <property type="component" value="Unassembled WGS sequence"/>
</dbReference>
<dbReference type="InterPro" id="IPR046373">
    <property type="entry name" value="Acyl-CoA_Oxase/DH_mid-dom_sf"/>
</dbReference>
<dbReference type="InterPro" id="IPR009075">
    <property type="entry name" value="AcylCo_DH/oxidase_C"/>
</dbReference>
<evidence type="ECO:0000259" key="14">
    <source>
        <dbReference type="Pfam" id="PF02771"/>
    </source>
</evidence>
<dbReference type="Gene3D" id="2.40.110.10">
    <property type="entry name" value="Butyryl-CoA Dehydrogenase, subunit A, domain 2"/>
    <property type="match status" value="1"/>
</dbReference>
<evidence type="ECO:0000313" key="16">
    <source>
        <dbReference type="Proteomes" id="UP000679008"/>
    </source>
</evidence>
<keyword evidence="5" id="KW-0809">Transit peptide</keyword>
<evidence type="ECO:0000259" key="12">
    <source>
        <dbReference type="Pfam" id="PF00441"/>
    </source>
</evidence>
<comment type="pathway">
    <text evidence="7">Amino-acid metabolism; lysine degradation.</text>
</comment>
<proteinExistence type="inferred from homology"/>
<comment type="pathway">
    <text evidence="8">Amino-acid metabolism; tryptophan metabolism.</text>
</comment>
<comment type="similarity">
    <text evidence="2 11">Belongs to the acyl-CoA dehydrogenase family.</text>
</comment>
<dbReference type="Pfam" id="PF02771">
    <property type="entry name" value="Acyl-CoA_dh_N"/>
    <property type="match status" value="1"/>
</dbReference>
<keyword evidence="4 11" id="KW-0274">FAD</keyword>
<name>A0ABS5D534_9FLAO</name>
<dbReference type="Pfam" id="PF00441">
    <property type="entry name" value="Acyl-CoA_dh_1"/>
    <property type="match status" value="1"/>
</dbReference>
<dbReference type="PANTHER" id="PTHR42807:SF1">
    <property type="entry name" value="GLUTARYL-COA DEHYDROGENASE, MITOCHONDRIAL"/>
    <property type="match status" value="1"/>
</dbReference>
<dbReference type="EC" id="1.3.8.6" evidence="9"/>
<dbReference type="InterPro" id="IPR006091">
    <property type="entry name" value="Acyl-CoA_Oxase/DH_mid-dom"/>
</dbReference>
<evidence type="ECO:0000256" key="2">
    <source>
        <dbReference type="ARBA" id="ARBA00009347"/>
    </source>
</evidence>
<dbReference type="InterPro" id="IPR052033">
    <property type="entry name" value="Glutaryl-CoA_DH_mitochondrial"/>
</dbReference>
<evidence type="ECO:0000256" key="7">
    <source>
        <dbReference type="ARBA" id="ARBA00037899"/>
    </source>
</evidence>
<evidence type="ECO:0000256" key="5">
    <source>
        <dbReference type="ARBA" id="ARBA00022946"/>
    </source>
</evidence>
<evidence type="ECO:0000256" key="11">
    <source>
        <dbReference type="RuleBase" id="RU362125"/>
    </source>
</evidence>
<dbReference type="Gene3D" id="1.20.140.10">
    <property type="entry name" value="Butyryl-CoA Dehydrogenase, subunit A, domain 3"/>
    <property type="match status" value="1"/>
</dbReference>
<keyword evidence="3 11" id="KW-0285">Flavoprotein</keyword>
<dbReference type="Gene3D" id="1.10.540.10">
    <property type="entry name" value="Acyl-CoA dehydrogenase/oxidase, N-terminal domain"/>
    <property type="match status" value="1"/>
</dbReference>
<dbReference type="SUPFAM" id="SSF47203">
    <property type="entry name" value="Acyl-CoA dehydrogenase C-terminal domain-like"/>
    <property type="match status" value="1"/>
</dbReference>
<feature type="domain" description="Acyl-CoA dehydrogenase/oxidase C-terminal" evidence="12">
    <location>
        <begin position="238"/>
        <end position="383"/>
    </location>
</feature>
<organism evidence="15 16">
    <name type="scientific">Flavobacterium erciyesense</name>
    <dbReference type="NCBI Taxonomy" id="2825842"/>
    <lineage>
        <taxon>Bacteria</taxon>
        <taxon>Pseudomonadati</taxon>
        <taxon>Bacteroidota</taxon>
        <taxon>Flavobacteriia</taxon>
        <taxon>Flavobacteriales</taxon>
        <taxon>Flavobacteriaceae</taxon>
        <taxon>Flavobacterium</taxon>
    </lineage>
</organism>
<evidence type="ECO:0000313" key="15">
    <source>
        <dbReference type="EMBL" id="MBQ0909135.1"/>
    </source>
</evidence>
<dbReference type="InterPro" id="IPR036250">
    <property type="entry name" value="AcylCo_DH-like_C"/>
</dbReference>
<evidence type="ECO:0000256" key="4">
    <source>
        <dbReference type="ARBA" id="ARBA00022827"/>
    </source>
</evidence>
<dbReference type="InterPro" id="IPR006089">
    <property type="entry name" value="Acyl-CoA_DH_CS"/>
</dbReference>
<dbReference type="RefSeq" id="WP_210790478.1">
    <property type="nucleotide sequence ID" value="NZ_JAGPXB010000009.1"/>
</dbReference>
<comment type="caution">
    <text evidence="15">The sequence shown here is derived from an EMBL/GenBank/DDBJ whole genome shotgun (WGS) entry which is preliminary data.</text>
</comment>
<accession>A0ABS5D534</accession>
<dbReference type="PROSITE" id="PS00073">
    <property type="entry name" value="ACYL_COA_DH_2"/>
    <property type="match status" value="1"/>
</dbReference>
<comment type="cofactor">
    <cofactor evidence="1 11">
        <name>FAD</name>
        <dbReference type="ChEBI" id="CHEBI:57692"/>
    </cofactor>
</comment>
<feature type="domain" description="Acyl-CoA dehydrogenase/oxidase N-terminal" evidence="14">
    <location>
        <begin position="19"/>
        <end position="131"/>
    </location>
</feature>
<protein>
    <recommendedName>
        <fullName evidence="9">glutaryl-CoA dehydrogenase (ETF)</fullName>
        <ecNumber evidence="9">1.3.8.6</ecNumber>
    </recommendedName>
</protein>
<reference evidence="15 16" key="1">
    <citation type="submission" date="2021-04" db="EMBL/GenBank/DDBJ databases">
        <title>Description of novel Flavobacterium sp. F-328.</title>
        <authorList>
            <person name="Saticioglu I.B."/>
        </authorList>
    </citation>
    <scope>NUCLEOTIDE SEQUENCE [LARGE SCALE GENOMIC DNA]</scope>
    <source>
        <strain evidence="15 16">F-328</strain>
    </source>
</reference>
<dbReference type="PANTHER" id="PTHR42807">
    <property type="entry name" value="GLUTARYL-COA DEHYDROGENASE, MITOCHONDRIAL"/>
    <property type="match status" value="1"/>
</dbReference>
<evidence type="ECO:0000256" key="6">
    <source>
        <dbReference type="ARBA" id="ARBA00023002"/>
    </source>
</evidence>
<evidence type="ECO:0000256" key="8">
    <source>
        <dbReference type="ARBA" id="ARBA00037927"/>
    </source>
</evidence>
<dbReference type="SUPFAM" id="SSF56645">
    <property type="entry name" value="Acyl-CoA dehydrogenase NM domain-like"/>
    <property type="match status" value="1"/>
</dbReference>
<keyword evidence="6 11" id="KW-0560">Oxidoreductase</keyword>
<evidence type="ECO:0000259" key="13">
    <source>
        <dbReference type="Pfam" id="PF02770"/>
    </source>
</evidence>
<feature type="domain" description="Acyl-CoA oxidase/dehydrogenase middle" evidence="13">
    <location>
        <begin position="135"/>
        <end position="226"/>
    </location>
</feature>
<sequence>MKPDLFQSPDYYNLDDLLTEEHKLVRDSARAWVKKEVSPIIEDYAQRAEFPKQIIKGLGEIGGFGPYIPVEYGGAGLDQISYGLIMQEIERGDSGVRSTSSVQSSLVMYPIWKYGNEEQRMKYLPKLATGEYMGCFGLTEPDHGSNPGGMTTNFKDMGDHYLLNGAKMWISNAPFADIAVVWAKNEEGRIHGLIVERGMEGFTTPETHNKWSLRASSTGELIFDNVKVPKENLLPNKSGLGAPLGCLDSARYGIAWGAIGAAMDCYDTALRYAKERIQFDKPIAGTQLQQKKLAEMITEITKAQLLTWRLGVLRNEGRATTAQISMAKRNNVEMAINIAREARQILGGMGITGEYSIMRHMMNLESVITYEGTHDIHLLITGMDITDIPAFK</sequence>
<evidence type="ECO:0000256" key="1">
    <source>
        <dbReference type="ARBA" id="ARBA00001974"/>
    </source>
</evidence>
<dbReference type="EMBL" id="JAGPXB010000009">
    <property type="protein sequence ID" value="MBQ0909135.1"/>
    <property type="molecule type" value="Genomic_DNA"/>
</dbReference>
<evidence type="ECO:0000256" key="3">
    <source>
        <dbReference type="ARBA" id="ARBA00022630"/>
    </source>
</evidence>
<keyword evidence="16" id="KW-1185">Reference proteome</keyword>
<gene>
    <name evidence="15" type="ORF">KBJ98_10515</name>
</gene>
<dbReference type="InterPro" id="IPR037069">
    <property type="entry name" value="AcylCoA_DH/ox_N_sf"/>
</dbReference>
<dbReference type="Pfam" id="PF02770">
    <property type="entry name" value="Acyl-CoA_dh_M"/>
    <property type="match status" value="1"/>
</dbReference>
<dbReference type="InterPro" id="IPR013786">
    <property type="entry name" value="AcylCoA_DH/ox_N"/>
</dbReference>
<dbReference type="InterPro" id="IPR009100">
    <property type="entry name" value="AcylCoA_DH/oxidase_NM_dom_sf"/>
</dbReference>
<evidence type="ECO:0000256" key="10">
    <source>
        <dbReference type="ARBA" id="ARBA00049493"/>
    </source>
</evidence>